<accession>A0AAN7DGH0</accession>
<sequence length="237" mass="26586">MKVEKSPTRSSSFNSPIARSSHLRSNNSTLASSYSPLRRSSSHFSPSSPSSSSSTSRFQEPAIENTTTTNSLKRKYTSSSPLASPSRSTVGTISRSDTFASEYEEGNPHKWTKQHWKKLEECYLRKNRDYEKAASEFYYIESLQDILLPDRDSIEGKPIRKELWSKEQILWRCKCLDTSARFHGGLLPSERKKIKKSVDTNLSSNISSGSTVTAGSTSNESSSSAEKLRNLVSNRRL</sequence>
<dbReference type="GeneID" id="89954762"/>
<feature type="compositionally biased region" description="Low complexity" evidence="1">
    <location>
        <begin position="78"/>
        <end position="88"/>
    </location>
</feature>
<feature type="compositionally biased region" description="Low complexity" evidence="1">
    <location>
        <begin position="32"/>
        <end position="57"/>
    </location>
</feature>
<dbReference type="EMBL" id="JASEJX010000014">
    <property type="protein sequence ID" value="KAK4516114.1"/>
    <property type="molecule type" value="Genomic_DNA"/>
</dbReference>
<feature type="region of interest" description="Disordered" evidence="1">
    <location>
        <begin position="1"/>
        <end position="93"/>
    </location>
</feature>
<feature type="compositionally biased region" description="Low complexity" evidence="1">
    <location>
        <begin position="207"/>
        <end position="224"/>
    </location>
</feature>
<evidence type="ECO:0000256" key="1">
    <source>
        <dbReference type="SAM" id="MobiDB-lite"/>
    </source>
</evidence>
<reference evidence="2 3" key="1">
    <citation type="submission" date="2022-11" db="EMBL/GenBank/DDBJ databases">
        <title>Mucor velutinosus strain NIH1002 WGS.</title>
        <authorList>
            <person name="Subramanian P."/>
            <person name="Mullikin J.C."/>
            <person name="Segre J.A."/>
            <person name="Zelazny A.M."/>
        </authorList>
    </citation>
    <scope>NUCLEOTIDE SEQUENCE [LARGE SCALE GENOMIC DNA]</scope>
    <source>
        <strain evidence="2 3">NIH1002</strain>
    </source>
</reference>
<dbReference type="RefSeq" id="XP_064682780.1">
    <property type="nucleotide sequence ID" value="XM_064830278.1"/>
</dbReference>
<evidence type="ECO:0000313" key="2">
    <source>
        <dbReference type="EMBL" id="KAK4516114.1"/>
    </source>
</evidence>
<feature type="compositionally biased region" description="Polar residues" evidence="1">
    <location>
        <begin position="8"/>
        <end position="31"/>
    </location>
</feature>
<dbReference type="AlphaFoldDB" id="A0AAN7DGH0"/>
<dbReference type="Proteomes" id="UP001304243">
    <property type="component" value="Unassembled WGS sequence"/>
</dbReference>
<gene>
    <name evidence="2" type="primary">CTR2_2</name>
    <name evidence="2" type="ORF">ATC70_011076</name>
</gene>
<evidence type="ECO:0000313" key="3">
    <source>
        <dbReference type="Proteomes" id="UP001304243"/>
    </source>
</evidence>
<protein>
    <submittedName>
        <fullName evidence="2">Copper transpport protein</fullName>
    </submittedName>
</protein>
<comment type="caution">
    <text evidence="2">The sequence shown here is derived from an EMBL/GenBank/DDBJ whole genome shotgun (WGS) entry which is preliminary data.</text>
</comment>
<proteinExistence type="predicted"/>
<organism evidence="2 3">
    <name type="scientific">Mucor velutinosus</name>
    <dbReference type="NCBI Taxonomy" id="708070"/>
    <lineage>
        <taxon>Eukaryota</taxon>
        <taxon>Fungi</taxon>
        <taxon>Fungi incertae sedis</taxon>
        <taxon>Mucoromycota</taxon>
        <taxon>Mucoromycotina</taxon>
        <taxon>Mucoromycetes</taxon>
        <taxon>Mucorales</taxon>
        <taxon>Mucorineae</taxon>
        <taxon>Mucoraceae</taxon>
        <taxon>Mucor</taxon>
    </lineage>
</organism>
<keyword evidence="3" id="KW-1185">Reference proteome</keyword>
<name>A0AAN7DGH0_9FUNG</name>
<feature type="region of interest" description="Disordered" evidence="1">
    <location>
        <begin position="198"/>
        <end position="237"/>
    </location>
</feature>